<protein>
    <submittedName>
        <fullName evidence="1">Uncharacterized protein</fullName>
    </submittedName>
</protein>
<evidence type="ECO:0000313" key="1">
    <source>
        <dbReference type="EMBL" id="EJJ05167.1"/>
    </source>
</evidence>
<dbReference type="HOGENOM" id="CLU_2467550_0_0_11"/>
<sequence length="88" mass="9740">MSDIALPEQGLDVDLRLSIRAVRLETSAKQVWLEEDGRVPYAKTGARVRPSSLMGLVRVIRPSCSSWRRRWVGTFAAVLSCGKPLSEG</sequence>
<proteinExistence type="predicted"/>
<reference evidence="1" key="1">
    <citation type="journal article" date="2012" name="J. Bacteriol.">
        <title>Genome Sequence of Streptomyces auratus Strain AGR0001, a Phoslactomycin-Producing Actinomycete.</title>
        <authorList>
            <person name="Han X."/>
            <person name="Li M."/>
            <person name="Ding Z."/>
            <person name="Zhao J."/>
            <person name="Ji K."/>
            <person name="Wen M."/>
            <person name="Lu T."/>
        </authorList>
    </citation>
    <scope>NUCLEOTIDE SEQUENCE [LARGE SCALE GENOMIC DNA]</scope>
    <source>
        <strain evidence="1">AGR0001</strain>
    </source>
</reference>
<organism evidence="1">
    <name type="scientific">Streptomyces auratus AGR0001</name>
    <dbReference type="NCBI Taxonomy" id="1160718"/>
    <lineage>
        <taxon>Bacteria</taxon>
        <taxon>Bacillati</taxon>
        <taxon>Actinomycetota</taxon>
        <taxon>Actinomycetes</taxon>
        <taxon>Kitasatosporales</taxon>
        <taxon>Streptomycetaceae</taxon>
        <taxon>Streptomyces</taxon>
    </lineage>
</organism>
<dbReference type="AlphaFoldDB" id="J1S2W9"/>
<gene>
    <name evidence="1" type="ORF">SU9_20132</name>
</gene>
<name>J1S2W9_9ACTN</name>
<accession>J1S2W9</accession>
<comment type="caution">
    <text evidence="1">The sequence shown here is derived from an EMBL/GenBank/DDBJ whole genome shotgun (WGS) entry which is preliminary data.</text>
</comment>
<dbReference type="EMBL" id="AJGV01000124">
    <property type="protein sequence ID" value="EJJ05167.1"/>
    <property type="molecule type" value="Genomic_DNA"/>
</dbReference>